<dbReference type="OrthoDB" id="2965348at2"/>
<gene>
    <name evidence="1" type="ORF">CYL18_13660</name>
</gene>
<protein>
    <submittedName>
        <fullName evidence="1">DUF2507 domain-containing protein</fullName>
    </submittedName>
</protein>
<evidence type="ECO:0000313" key="2">
    <source>
        <dbReference type="Proteomes" id="UP000239663"/>
    </source>
</evidence>
<evidence type="ECO:0000313" key="1">
    <source>
        <dbReference type="EMBL" id="PQD94723.1"/>
    </source>
</evidence>
<comment type="caution">
    <text evidence="1">The sequence shown here is derived from an EMBL/GenBank/DDBJ whole genome shotgun (WGS) entry which is preliminary data.</text>
</comment>
<reference evidence="1 2" key="1">
    <citation type="submission" date="2017-12" db="EMBL/GenBank/DDBJ databases">
        <title>Taxonomic description and draft genome of Pradoshia cofamensis Gen. nov., sp. nov., a thermotolerant bacillale isolated from anterior gut of earthworm Eisenia fetida.</title>
        <authorList>
            <person name="Saha T."/>
            <person name="Chakraborty R."/>
        </authorList>
    </citation>
    <scope>NUCLEOTIDE SEQUENCE [LARGE SCALE GENOMIC DNA]</scope>
    <source>
        <strain evidence="1 2">EAG3</strain>
    </source>
</reference>
<dbReference type="Proteomes" id="UP000239663">
    <property type="component" value="Unassembled WGS sequence"/>
</dbReference>
<dbReference type="EMBL" id="PKOZ01000008">
    <property type="protein sequence ID" value="PQD94723.1"/>
    <property type="molecule type" value="Genomic_DNA"/>
</dbReference>
<organism evidence="1 2">
    <name type="scientific">Pradoshia eiseniae</name>
    <dbReference type="NCBI Taxonomy" id="2064768"/>
    <lineage>
        <taxon>Bacteria</taxon>
        <taxon>Bacillati</taxon>
        <taxon>Bacillota</taxon>
        <taxon>Bacilli</taxon>
        <taxon>Bacillales</taxon>
        <taxon>Bacillaceae</taxon>
        <taxon>Pradoshia</taxon>
    </lineage>
</organism>
<dbReference type="InterPro" id="IPR024096">
    <property type="entry name" value="NO_sig/Golgi_transp_ligand-bd"/>
</dbReference>
<dbReference type="InterPro" id="IPR019642">
    <property type="entry name" value="DUF2507"/>
</dbReference>
<dbReference type="AlphaFoldDB" id="A0A2S7MY92"/>
<proteinExistence type="predicted"/>
<accession>A0A2S7MY92</accession>
<name>A0A2S7MY92_9BACI</name>
<dbReference type="Gene3D" id="3.30.1380.20">
    <property type="entry name" value="Trafficking protein particle complex subunit 3"/>
    <property type="match status" value="1"/>
</dbReference>
<dbReference type="Pfam" id="PF10702">
    <property type="entry name" value="DUF2507"/>
    <property type="match status" value="1"/>
</dbReference>
<keyword evidence="2" id="KW-1185">Reference proteome</keyword>
<dbReference type="SUPFAM" id="SSF111126">
    <property type="entry name" value="Ligand-binding domain in the NO signalling and Golgi transport"/>
    <property type="match status" value="1"/>
</dbReference>
<sequence length="147" mass="17005">MEETETAPSIENGPLIPAFGYELIREFLLEDLLGKEGPQLLYWAGKQLGRRFPLSTIDETIAFFKDAGWGDLRILKESKDEIKWELSGELIQRRYAINEQANFQLEAGFLAYQLENMKKAVSETYEEQKKRASIVYFTVKTDTKDML</sequence>